<dbReference type="Proteomes" id="UP000265520">
    <property type="component" value="Unassembled WGS sequence"/>
</dbReference>
<protein>
    <submittedName>
        <fullName evidence="1">Uncharacterized protein</fullName>
    </submittedName>
</protein>
<dbReference type="EMBL" id="LXQA010027371">
    <property type="protein sequence ID" value="MCH94452.1"/>
    <property type="molecule type" value="Genomic_DNA"/>
</dbReference>
<comment type="caution">
    <text evidence="1">The sequence shown here is derived from an EMBL/GenBank/DDBJ whole genome shotgun (WGS) entry which is preliminary data.</text>
</comment>
<evidence type="ECO:0000313" key="1">
    <source>
        <dbReference type="EMBL" id="MCH94452.1"/>
    </source>
</evidence>
<sequence length="100" mass="10976">KVTLLEEVLGMMETAVDWGGEENELREPGFLMKEWTGFNEKGVVMGDLKGHHGTTRFYPFSTSSAAASRVLIISSIILGLPLPHGRTPDYQAAFPLEPEA</sequence>
<accession>A0A392N4F0</accession>
<organism evidence="1 2">
    <name type="scientific">Trifolium medium</name>
    <dbReference type="NCBI Taxonomy" id="97028"/>
    <lineage>
        <taxon>Eukaryota</taxon>
        <taxon>Viridiplantae</taxon>
        <taxon>Streptophyta</taxon>
        <taxon>Embryophyta</taxon>
        <taxon>Tracheophyta</taxon>
        <taxon>Spermatophyta</taxon>
        <taxon>Magnoliopsida</taxon>
        <taxon>eudicotyledons</taxon>
        <taxon>Gunneridae</taxon>
        <taxon>Pentapetalae</taxon>
        <taxon>rosids</taxon>
        <taxon>fabids</taxon>
        <taxon>Fabales</taxon>
        <taxon>Fabaceae</taxon>
        <taxon>Papilionoideae</taxon>
        <taxon>50 kb inversion clade</taxon>
        <taxon>NPAAA clade</taxon>
        <taxon>Hologalegina</taxon>
        <taxon>IRL clade</taxon>
        <taxon>Trifolieae</taxon>
        <taxon>Trifolium</taxon>
    </lineage>
</organism>
<feature type="non-terminal residue" evidence="1">
    <location>
        <position position="1"/>
    </location>
</feature>
<keyword evidence="2" id="KW-1185">Reference proteome</keyword>
<proteinExistence type="predicted"/>
<name>A0A392N4F0_9FABA</name>
<dbReference type="AlphaFoldDB" id="A0A392N4F0"/>
<reference evidence="1 2" key="1">
    <citation type="journal article" date="2018" name="Front. Plant Sci.">
        <title>Red Clover (Trifolium pratense) and Zigzag Clover (T. medium) - A Picture of Genomic Similarities and Differences.</title>
        <authorList>
            <person name="Dluhosova J."/>
            <person name="Istvanek J."/>
            <person name="Nedelnik J."/>
            <person name="Repkova J."/>
        </authorList>
    </citation>
    <scope>NUCLEOTIDE SEQUENCE [LARGE SCALE GENOMIC DNA]</scope>
    <source>
        <strain evidence="2">cv. 10/8</strain>
        <tissue evidence="1">Leaf</tissue>
    </source>
</reference>
<evidence type="ECO:0000313" key="2">
    <source>
        <dbReference type="Proteomes" id="UP000265520"/>
    </source>
</evidence>